<gene>
    <name evidence="2" type="ORF">FJZ47_07775</name>
</gene>
<dbReference type="EMBL" id="VGLS01000181">
    <property type="protein sequence ID" value="MBM3223681.1"/>
    <property type="molecule type" value="Genomic_DNA"/>
</dbReference>
<accession>A0A938B209</accession>
<evidence type="ECO:0000313" key="2">
    <source>
        <dbReference type="EMBL" id="MBM3223681.1"/>
    </source>
</evidence>
<protein>
    <submittedName>
        <fullName evidence="2">Uncharacterized protein</fullName>
    </submittedName>
</protein>
<name>A0A938B209_UNCTE</name>
<sequence length="131" mass="13565">MAYASACSRCLRAKRQHGGGALIAVMAVFAIILAVMALIITICDDRGPGDPLGETTAVLLIGQDIRGQWYTTPGQHGTQAVVPQGIDQAIEGHGRRRAEGGTSCQAEVAVCSAQCLPGNIRAHAAIAQDEG</sequence>
<keyword evidence="1" id="KW-0812">Transmembrane</keyword>
<dbReference type="Proteomes" id="UP000712673">
    <property type="component" value="Unassembled WGS sequence"/>
</dbReference>
<proteinExistence type="predicted"/>
<organism evidence="2 3">
    <name type="scientific">Tectimicrobiota bacterium</name>
    <dbReference type="NCBI Taxonomy" id="2528274"/>
    <lineage>
        <taxon>Bacteria</taxon>
        <taxon>Pseudomonadati</taxon>
        <taxon>Nitrospinota/Tectimicrobiota group</taxon>
        <taxon>Candidatus Tectimicrobiota</taxon>
    </lineage>
</organism>
<comment type="caution">
    <text evidence="2">The sequence shown here is derived from an EMBL/GenBank/DDBJ whole genome shotgun (WGS) entry which is preliminary data.</text>
</comment>
<feature type="transmembrane region" description="Helical" evidence="1">
    <location>
        <begin position="21"/>
        <end position="42"/>
    </location>
</feature>
<keyword evidence="1" id="KW-1133">Transmembrane helix</keyword>
<dbReference type="AlphaFoldDB" id="A0A938B209"/>
<evidence type="ECO:0000313" key="3">
    <source>
        <dbReference type="Proteomes" id="UP000712673"/>
    </source>
</evidence>
<evidence type="ECO:0000256" key="1">
    <source>
        <dbReference type="SAM" id="Phobius"/>
    </source>
</evidence>
<reference evidence="2" key="1">
    <citation type="submission" date="2019-03" db="EMBL/GenBank/DDBJ databases">
        <title>Lake Tanganyika Metagenome-Assembled Genomes (MAGs).</title>
        <authorList>
            <person name="Tran P."/>
        </authorList>
    </citation>
    <scope>NUCLEOTIDE SEQUENCE</scope>
    <source>
        <strain evidence="2">K_DeepCast_65m_m2_066</strain>
    </source>
</reference>
<keyword evidence="1" id="KW-0472">Membrane</keyword>